<gene>
    <name evidence="3" type="ORF">SAMN04489743_0957</name>
</gene>
<proteinExistence type="predicted"/>
<dbReference type="Proteomes" id="UP000198751">
    <property type="component" value="Chromosome I"/>
</dbReference>
<evidence type="ECO:0000256" key="2">
    <source>
        <dbReference type="SAM" id="Phobius"/>
    </source>
</evidence>
<dbReference type="EMBL" id="LT629779">
    <property type="protein sequence ID" value="SDS82428.1"/>
    <property type="molecule type" value="Genomic_DNA"/>
</dbReference>
<dbReference type="RefSeq" id="WP_231994445.1">
    <property type="nucleotide sequence ID" value="NZ_LT629779.1"/>
</dbReference>
<organism evidence="3 4">
    <name type="scientific">Pseudarthrobacter equi</name>
    <dbReference type="NCBI Taxonomy" id="728066"/>
    <lineage>
        <taxon>Bacteria</taxon>
        <taxon>Bacillati</taxon>
        <taxon>Actinomycetota</taxon>
        <taxon>Actinomycetes</taxon>
        <taxon>Micrococcales</taxon>
        <taxon>Micrococcaceae</taxon>
        <taxon>Pseudarthrobacter</taxon>
    </lineage>
</organism>
<keyword evidence="4" id="KW-1185">Reference proteome</keyword>
<dbReference type="AlphaFoldDB" id="A0A1H1VCC3"/>
<feature type="transmembrane region" description="Helical" evidence="2">
    <location>
        <begin position="341"/>
        <end position="364"/>
    </location>
</feature>
<evidence type="ECO:0000313" key="4">
    <source>
        <dbReference type="Proteomes" id="UP000198751"/>
    </source>
</evidence>
<evidence type="ECO:0000313" key="3">
    <source>
        <dbReference type="EMBL" id="SDS82428.1"/>
    </source>
</evidence>
<keyword evidence="2" id="KW-1133">Transmembrane helix</keyword>
<name>A0A1H1VCC3_9MICC</name>
<reference evidence="4" key="1">
    <citation type="submission" date="2016-10" db="EMBL/GenBank/DDBJ databases">
        <authorList>
            <person name="Varghese N."/>
            <person name="Submissions S."/>
        </authorList>
    </citation>
    <scope>NUCLEOTIDE SEQUENCE [LARGE SCALE GENOMIC DNA]</scope>
    <source>
        <strain evidence="4">IMMIB L-1606</strain>
    </source>
</reference>
<sequence length="371" mass="37313">MPNQRQPSEGPAPEPFFEPIGRDTSPPGADSSGFPDAGTDDDDGGRPAGPALRAAVLSAVVAWRGSIASLRFWAVAVGAACATWAVAAGLVWVSAPAEGDLSGLVPAALLIYVLASSLLPAAAALVGMHWGMACQLRRASTGEPHPGYLAAVLATALQGLVFAVVVLVSLLIQAMASGGPGSVAVTSSGLAVVEGTLFGAMGVAMAALVRGPVLARVAGWVLGLFLVAGTLVAGALLVPAVRSEEPVTVALNVHRAADGTPVAYECSQIPAGTVEVYRTERIMWLPAVSRIVVLTMLAGEPGPGQELPGWLSAELQAAADGPRVPCVNGEPRSTDSPRTPLAAAGLLLQAGLTGALLGGAHVAASRRRPPA</sequence>
<feature type="transmembrane region" description="Helical" evidence="2">
    <location>
        <begin position="107"/>
        <end position="127"/>
    </location>
</feature>
<keyword evidence="2" id="KW-0472">Membrane</keyword>
<feature type="region of interest" description="Disordered" evidence="1">
    <location>
        <begin position="1"/>
        <end position="47"/>
    </location>
</feature>
<accession>A0A1H1VCC3</accession>
<feature type="transmembrane region" description="Helical" evidence="2">
    <location>
        <begin position="148"/>
        <end position="172"/>
    </location>
</feature>
<keyword evidence="2" id="KW-0812">Transmembrane</keyword>
<feature type="transmembrane region" description="Helical" evidence="2">
    <location>
        <begin position="72"/>
        <end position="95"/>
    </location>
</feature>
<feature type="transmembrane region" description="Helical" evidence="2">
    <location>
        <begin position="184"/>
        <end position="208"/>
    </location>
</feature>
<evidence type="ECO:0000256" key="1">
    <source>
        <dbReference type="SAM" id="MobiDB-lite"/>
    </source>
</evidence>
<protein>
    <submittedName>
        <fullName evidence="3">Uncharacterized protein</fullName>
    </submittedName>
</protein>
<feature type="transmembrane region" description="Helical" evidence="2">
    <location>
        <begin position="220"/>
        <end position="241"/>
    </location>
</feature>